<keyword evidence="2" id="KW-1185">Reference proteome</keyword>
<accession>A0ACB7SAJ9</accession>
<dbReference type="EMBL" id="CM023485">
    <property type="protein sequence ID" value="KAH6931091.1"/>
    <property type="molecule type" value="Genomic_DNA"/>
</dbReference>
<organism evidence="1 2">
    <name type="scientific">Hyalomma asiaticum</name>
    <name type="common">Tick</name>
    <dbReference type="NCBI Taxonomy" id="266040"/>
    <lineage>
        <taxon>Eukaryota</taxon>
        <taxon>Metazoa</taxon>
        <taxon>Ecdysozoa</taxon>
        <taxon>Arthropoda</taxon>
        <taxon>Chelicerata</taxon>
        <taxon>Arachnida</taxon>
        <taxon>Acari</taxon>
        <taxon>Parasitiformes</taxon>
        <taxon>Ixodida</taxon>
        <taxon>Ixodoidea</taxon>
        <taxon>Ixodidae</taxon>
        <taxon>Hyalomminae</taxon>
        <taxon>Hyalomma</taxon>
    </lineage>
</organism>
<evidence type="ECO:0000313" key="2">
    <source>
        <dbReference type="Proteomes" id="UP000821845"/>
    </source>
</evidence>
<comment type="caution">
    <text evidence="1">The sequence shown here is derived from an EMBL/GenBank/DDBJ whole genome shotgun (WGS) entry which is preliminary data.</text>
</comment>
<name>A0ACB7SAJ9_HYAAI</name>
<gene>
    <name evidence="1" type="ORF">HPB50_022201</name>
</gene>
<proteinExistence type="predicted"/>
<dbReference type="Proteomes" id="UP000821845">
    <property type="component" value="Chromosome 5"/>
</dbReference>
<sequence>MARMINGSHACPVRTTPQGLGPRLLESMVAELRFSNTTGASLNCAVVGQPPPRVTWLREGVEVEPLQGLLQLLPNGTLRFPPFAASQFRQEVHGSTYRCRADNIFGAILSTEVRVRAVVEQYYEVQVYDEFTIAGNTAVLRCHVPSFVRDDVMVVSWEQKIADKTDVVTNGGRMSVFPSGELQVRQVQQVDASTEFRCRTWHRLTGETKLSSYGRLVVTDLKVNVPPRITNVRSSVVANEGDSVELPCAAQGYPPPKYLAPSAPTSKQSSPQYGLRTRQHVPYLPHKDLDLGAGVSTTNKTASANGASSEELPLSARLDCGLGRLTLK</sequence>
<evidence type="ECO:0000313" key="1">
    <source>
        <dbReference type="EMBL" id="KAH6931091.1"/>
    </source>
</evidence>
<protein>
    <submittedName>
        <fullName evidence="1">Uncharacterized protein</fullName>
    </submittedName>
</protein>
<reference evidence="1" key="1">
    <citation type="submission" date="2020-05" db="EMBL/GenBank/DDBJ databases">
        <title>Large-scale comparative analyses of tick genomes elucidate their genetic diversity and vector capacities.</title>
        <authorList>
            <person name="Jia N."/>
            <person name="Wang J."/>
            <person name="Shi W."/>
            <person name="Du L."/>
            <person name="Sun Y."/>
            <person name="Zhan W."/>
            <person name="Jiang J."/>
            <person name="Wang Q."/>
            <person name="Zhang B."/>
            <person name="Ji P."/>
            <person name="Sakyi L.B."/>
            <person name="Cui X."/>
            <person name="Yuan T."/>
            <person name="Jiang B."/>
            <person name="Yang W."/>
            <person name="Lam T.T.-Y."/>
            <person name="Chang Q."/>
            <person name="Ding S."/>
            <person name="Wang X."/>
            <person name="Zhu J."/>
            <person name="Ruan X."/>
            <person name="Zhao L."/>
            <person name="Wei J."/>
            <person name="Que T."/>
            <person name="Du C."/>
            <person name="Cheng J."/>
            <person name="Dai P."/>
            <person name="Han X."/>
            <person name="Huang E."/>
            <person name="Gao Y."/>
            <person name="Liu J."/>
            <person name="Shao H."/>
            <person name="Ye R."/>
            <person name="Li L."/>
            <person name="Wei W."/>
            <person name="Wang X."/>
            <person name="Wang C."/>
            <person name="Yang T."/>
            <person name="Huo Q."/>
            <person name="Li W."/>
            <person name="Guo W."/>
            <person name="Chen H."/>
            <person name="Zhou L."/>
            <person name="Ni X."/>
            <person name="Tian J."/>
            <person name="Zhou Y."/>
            <person name="Sheng Y."/>
            <person name="Liu T."/>
            <person name="Pan Y."/>
            <person name="Xia L."/>
            <person name="Li J."/>
            <person name="Zhao F."/>
            <person name="Cao W."/>
        </authorList>
    </citation>
    <scope>NUCLEOTIDE SEQUENCE</scope>
    <source>
        <strain evidence="1">Hyas-2018</strain>
    </source>
</reference>